<dbReference type="InterPro" id="IPR026983">
    <property type="entry name" value="DHC"/>
</dbReference>
<evidence type="ECO:0000256" key="1">
    <source>
        <dbReference type="SAM" id="MobiDB-lite"/>
    </source>
</evidence>
<dbReference type="InterPro" id="IPR042219">
    <property type="entry name" value="AAA_lid_11_sf"/>
</dbReference>
<sequence>MNRDDNSTKENAVTDRSNQPPNPCSQWLSQESWDNITQLERLPRFLSITVSFDENSRLWEDWYLTLEPEKRPLPGFHMLLLIRCLRLDRLTSCMGQLISDTIVNRDSTPNKPLVLFTASRDTVSSMLLKLYLEEYKDTPWAALKSLIAETIYGGHIADKNDERLMMTYYDQYFVMNLSTVSEYSVPEDGSLETYVNFIAELPIAEAPEVFGQHSKCRGASFD</sequence>
<gene>
    <name evidence="3" type="primary">Dnah2</name>
    <name evidence="3" type="ORF">CEXT_31501</name>
</gene>
<protein>
    <submittedName>
        <fullName evidence="3">Dynein heavy chain 2, axonemal</fullName>
    </submittedName>
</protein>
<dbReference type="EMBL" id="BPLR01007525">
    <property type="protein sequence ID" value="GIY17569.1"/>
    <property type="molecule type" value="Genomic_DNA"/>
</dbReference>
<feature type="compositionally biased region" description="Polar residues" evidence="1">
    <location>
        <begin position="9"/>
        <end position="25"/>
    </location>
</feature>
<dbReference type="Gene3D" id="1.10.8.720">
    <property type="entry name" value="Region D6 of dynein motor"/>
    <property type="match status" value="1"/>
</dbReference>
<dbReference type="GO" id="GO:0007018">
    <property type="term" value="P:microtubule-based movement"/>
    <property type="evidence" value="ECO:0007669"/>
    <property type="project" value="InterPro"/>
</dbReference>
<feature type="domain" description="Dynein heavy chain AAA lid" evidence="2">
    <location>
        <begin position="116"/>
        <end position="214"/>
    </location>
</feature>
<dbReference type="Proteomes" id="UP001054945">
    <property type="component" value="Unassembled WGS sequence"/>
</dbReference>
<dbReference type="GO" id="GO:0045505">
    <property type="term" value="F:dynein intermediate chain binding"/>
    <property type="evidence" value="ECO:0007669"/>
    <property type="project" value="InterPro"/>
</dbReference>
<evidence type="ECO:0000259" key="2">
    <source>
        <dbReference type="Pfam" id="PF18198"/>
    </source>
</evidence>
<comment type="caution">
    <text evidence="3">The sequence shown here is derived from an EMBL/GenBank/DDBJ whole genome shotgun (WGS) entry which is preliminary data.</text>
</comment>
<dbReference type="InterPro" id="IPR041658">
    <property type="entry name" value="AAA_lid_11"/>
</dbReference>
<evidence type="ECO:0000313" key="3">
    <source>
        <dbReference type="EMBL" id="GIY17569.1"/>
    </source>
</evidence>
<dbReference type="PANTHER" id="PTHR22878">
    <property type="entry name" value="DYNEIN HEAVY CHAIN 6, AXONEMAL-LIKE-RELATED"/>
    <property type="match status" value="1"/>
</dbReference>
<dbReference type="PANTHER" id="PTHR22878:SF68">
    <property type="entry name" value="DYNEIN HEAVY CHAIN 6, AXONEMAL-LIKE"/>
    <property type="match status" value="1"/>
</dbReference>
<keyword evidence="4" id="KW-1185">Reference proteome</keyword>
<reference evidence="3 4" key="1">
    <citation type="submission" date="2021-06" db="EMBL/GenBank/DDBJ databases">
        <title>Caerostris extrusa draft genome.</title>
        <authorList>
            <person name="Kono N."/>
            <person name="Arakawa K."/>
        </authorList>
    </citation>
    <scope>NUCLEOTIDE SEQUENCE [LARGE SCALE GENOMIC DNA]</scope>
</reference>
<evidence type="ECO:0000313" key="4">
    <source>
        <dbReference type="Proteomes" id="UP001054945"/>
    </source>
</evidence>
<dbReference type="GO" id="GO:0030286">
    <property type="term" value="C:dynein complex"/>
    <property type="evidence" value="ECO:0007669"/>
    <property type="project" value="InterPro"/>
</dbReference>
<proteinExistence type="predicted"/>
<dbReference type="AlphaFoldDB" id="A0AAV4R784"/>
<accession>A0AAV4R784</accession>
<name>A0AAV4R784_CAEEX</name>
<organism evidence="3 4">
    <name type="scientific">Caerostris extrusa</name>
    <name type="common">Bark spider</name>
    <name type="synonym">Caerostris bankana</name>
    <dbReference type="NCBI Taxonomy" id="172846"/>
    <lineage>
        <taxon>Eukaryota</taxon>
        <taxon>Metazoa</taxon>
        <taxon>Ecdysozoa</taxon>
        <taxon>Arthropoda</taxon>
        <taxon>Chelicerata</taxon>
        <taxon>Arachnida</taxon>
        <taxon>Araneae</taxon>
        <taxon>Araneomorphae</taxon>
        <taxon>Entelegynae</taxon>
        <taxon>Araneoidea</taxon>
        <taxon>Araneidae</taxon>
        <taxon>Caerostris</taxon>
    </lineage>
</organism>
<dbReference type="GO" id="GO:0051959">
    <property type="term" value="F:dynein light intermediate chain binding"/>
    <property type="evidence" value="ECO:0007669"/>
    <property type="project" value="InterPro"/>
</dbReference>
<dbReference type="Pfam" id="PF18198">
    <property type="entry name" value="AAA_lid_11"/>
    <property type="match status" value="1"/>
</dbReference>
<feature type="region of interest" description="Disordered" evidence="1">
    <location>
        <begin position="1"/>
        <end position="25"/>
    </location>
</feature>